<gene>
    <name evidence="12" type="ORF">HKI87_11g68790</name>
</gene>
<comment type="cofactor">
    <cofactor evidence="9">
        <name>Mg(2+)</name>
        <dbReference type="ChEBI" id="CHEBI:18420"/>
    </cofactor>
    <text evidence="9">Mg(2+) is required for catalysis and for stabilizing the dimer.</text>
</comment>
<keyword evidence="13" id="KW-1185">Reference proteome</keyword>
<evidence type="ECO:0000259" key="10">
    <source>
        <dbReference type="SMART" id="SM01192"/>
    </source>
</evidence>
<dbReference type="SUPFAM" id="SSF51604">
    <property type="entry name" value="Enolase C-terminal domain-like"/>
    <property type="match status" value="1"/>
</dbReference>
<organism evidence="12 13">
    <name type="scientific">Chloropicon roscoffensis</name>
    <dbReference type="NCBI Taxonomy" id="1461544"/>
    <lineage>
        <taxon>Eukaryota</taxon>
        <taxon>Viridiplantae</taxon>
        <taxon>Chlorophyta</taxon>
        <taxon>Chloropicophyceae</taxon>
        <taxon>Chloropicales</taxon>
        <taxon>Chloropicaceae</taxon>
        <taxon>Chloropicon</taxon>
    </lineage>
</organism>
<keyword evidence="6" id="KW-0456">Lyase</keyword>
<feature type="binding site" evidence="8">
    <location>
        <position position="336"/>
    </location>
    <ligand>
        <name>substrate</name>
    </ligand>
</feature>
<dbReference type="Gene3D" id="3.20.20.120">
    <property type="entry name" value="Enolase-like C-terminal domain"/>
    <property type="match status" value="1"/>
</dbReference>
<evidence type="ECO:0000256" key="9">
    <source>
        <dbReference type="PIRSR" id="PIRSR001400-3"/>
    </source>
</evidence>
<evidence type="ECO:0000313" key="12">
    <source>
        <dbReference type="EMBL" id="WZN65321.1"/>
    </source>
</evidence>
<feature type="binding site" evidence="9">
    <location>
        <position position="309"/>
    </location>
    <ligand>
        <name>Mg(2+)</name>
        <dbReference type="ChEBI" id="CHEBI:18420"/>
    </ligand>
</feature>
<comment type="similarity">
    <text evidence="2">Belongs to the enolase family.</text>
</comment>
<evidence type="ECO:0000256" key="6">
    <source>
        <dbReference type="ARBA" id="ARBA00023239"/>
    </source>
</evidence>
<feature type="binding site" evidence="8">
    <location>
        <position position="174"/>
    </location>
    <ligand>
        <name>substrate</name>
    </ligand>
</feature>
<dbReference type="AlphaFoldDB" id="A0AAX4PGY1"/>
<dbReference type="SMART" id="SM01192">
    <property type="entry name" value="Enolase_C"/>
    <property type="match status" value="1"/>
</dbReference>
<dbReference type="SUPFAM" id="SSF54826">
    <property type="entry name" value="Enolase N-terminal domain-like"/>
    <property type="match status" value="1"/>
</dbReference>
<dbReference type="EMBL" id="CP151511">
    <property type="protein sequence ID" value="WZN65321.1"/>
    <property type="molecule type" value="Genomic_DNA"/>
</dbReference>
<dbReference type="InterPro" id="IPR020811">
    <property type="entry name" value="Enolase_N"/>
</dbReference>
<proteinExistence type="inferred from homology"/>
<dbReference type="Proteomes" id="UP001472866">
    <property type="component" value="Chromosome 11"/>
</dbReference>
<dbReference type="GO" id="GO:0000287">
    <property type="term" value="F:magnesium ion binding"/>
    <property type="evidence" value="ECO:0007669"/>
    <property type="project" value="InterPro"/>
</dbReference>
<evidence type="ECO:0000256" key="3">
    <source>
        <dbReference type="ARBA" id="ARBA00012058"/>
    </source>
</evidence>
<feature type="active site" description="Proton acceptor" evidence="7">
    <location>
        <position position="361"/>
    </location>
</feature>
<dbReference type="Pfam" id="PF00113">
    <property type="entry name" value="Enolase_C"/>
    <property type="match status" value="1"/>
</dbReference>
<dbReference type="GO" id="GO:0000015">
    <property type="term" value="C:phosphopyruvate hydratase complex"/>
    <property type="evidence" value="ECO:0007669"/>
    <property type="project" value="InterPro"/>
</dbReference>
<dbReference type="SFLD" id="SFLDS00001">
    <property type="entry name" value="Enolase"/>
    <property type="match status" value="1"/>
</dbReference>
<dbReference type="Pfam" id="PF03952">
    <property type="entry name" value="Enolase_N"/>
    <property type="match status" value="1"/>
</dbReference>
<keyword evidence="5" id="KW-0324">Glycolysis</keyword>
<reference evidence="12 13" key="1">
    <citation type="submission" date="2024-03" db="EMBL/GenBank/DDBJ databases">
        <title>Complete genome sequence of the green alga Chloropicon roscoffensis RCC1871.</title>
        <authorList>
            <person name="Lemieux C."/>
            <person name="Pombert J.-F."/>
            <person name="Otis C."/>
            <person name="Turmel M."/>
        </authorList>
    </citation>
    <scope>NUCLEOTIDE SEQUENCE [LARGE SCALE GENOMIC DNA]</scope>
    <source>
        <strain evidence="12 13">RCC1871</strain>
    </source>
</reference>
<accession>A0AAX4PGY1</accession>
<feature type="binding site" evidence="8">
    <location>
        <position position="412"/>
    </location>
    <ligand>
        <name>substrate</name>
    </ligand>
</feature>
<evidence type="ECO:0000256" key="7">
    <source>
        <dbReference type="PIRSR" id="PIRSR001400-1"/>
    </source>
</evidence>
<evidence type="ECO:0000256" key="2">
    <source>
        <dbReference type="ARBA" id="ARBA00009604"/>
    </source>
</evidence>
<evidence type="ECO:0000256" key="5">
    <source>
        <dbReference type="ARBA" id="ARBA00023152"/>
    </source>
</evidence>
<evidence type="ECO:0000256" key="1">
    <source>
        <dbReference type="ARBA" id="ARBA00005031"/>
    </source>
</evidence>
<dbReference type="InterPro" id="IPR029017">
    <property type="entry name" value="Enolase-like_N"/>
</dbReference>
<dbReference type="PANTHER" id="PTHR11902">
    <property type="entry name" value="ENOLASE"/>
    <property type="match status" value="1"/>
</dbReference>
<dbReference type="PRINTS" id="PR00148">
    <property type="entry name" value="ENOLASE"/>
</dbReference>
<feature type="domain" description="Enolase N-terminal" evidence="11">
    <location>
        <begin position="7"/>
        <end position="144"/>
    </location>
</feature>
<evidence type="ECO:0000313" key="13">
    <source>
        <dbReference type="Proteomes" id="UP001472866"/>
    </source>
</evidence>
<dbReference type="InterPro" id="IPR036849">
    <property type="entry name" value="Enolase-like_C_sf"/>
</dbReference>
<dbReference type="HAMAP" id="MF_00318">
    <property type="entry name" value="Enolase"/>
    <property type="match status" value="1"/>
</dbReference>
<comment type="pathway">
    <text evidence="1">Carbohydrate degradation; glycolysis; pyruvate from D-glyceraldehyde 3-phosphate: step 4/5.</text>
</comment>
<feature type="domain" description="Enolase C-terminal TIM barrel" evidence="10">
    <location>
        <begin position="158"/>
        <end position="448"/>
    </location>
</feature>
<dbReference type="GO" id="GO:0004634">
    <property type="term" value="F:phosphopyruvate hydratase activity"/>
    <property type="evidence" value="ECO:0007669"/>
    <property type="project" value="UniProtKB-EC"/>
</dbReference>
<evidence type="ECO:0000259" key="11">
    <source>
        <dbReference type="SMART" id="SM01193"/>
    </source>
</evidence>
<dbReference type="NCBIfam" id="TIGR01060">
    <property type="entry name" value="eno"/>
    <property type="match status" value="1"/>
</dbReference>
<dbReference type="CDD" id="cd03313">
    <property type="entry name" value="enolase"/>
    <property type="match status" value="1"/>
</dbReference>
<dbReference type="InterPro" id="IPR000941">
    <property type="entry name" value="Enolase"/>
</dbReference>
<dbReference type="Gene3D" id="3.30.390.10">
    <property type="entry name" value="Enolase-like, N-terminal domain"/>
    <property type="match status" value="1"/>
</dbReference>
<dbReference type="PANTHER" id="PTHR11902:SF1">
    <property type="entry name" value="ENOLASE"/>
    <property type="match status" value="1"/>
</dbReference>
<evidence type="ECO:0000256" key="4">
    <source>
        <dbReference type="ARBA" id="ARBA00022842"/>
    </source>
</evidence>
<keyword evidence="9" id="KW-0479">Metal-binding</keyword>
<feature type="binding site" evidence="9">
    <location>
        <position position="336"/>
    </location>
    <ligand>
        <name>Mg(2+)</name>
        <dbReference type="ChEBI" id="CHEBI:18420"/>
    </ligand>
</feature>
<dbReference type="SFLD" id="SFLDG00178">
    <property type="entry name" value="enolase"/>
    <property type="match status" value="1"/>
</dbReference>
<sequence length="451" mass="47705">MTTTAKIVSVKGREVLDSRGRPTVECELEWSDGNGERSGTVRAMVPSGKSTGGAEAKELRDGDPARYGGMGCLKAAANISGDLGKALIGMNPADQRAIDDKLLSMDTSPGKDKALIGANAVLALSMACCRAGAEALGVPLCRHINGLARTAVGGGEVKMCLPVPCLNVINGGVHAGNALAFQEFFLIPSGASSFAEAMRLGAETYAKLKKVIEAKYGKRDTGVGDEGGFAPNISSPEEGMSLLMEAIEGAGHGGKIELGSDPAASEFYSKEKGAYDLGFKCEEPNVKTAQEMVALYQRICGTFPMALLEDPFDEEDFESHAELTKVVGESVEIVGDDLYCTNVGRVNKGLEAKATNAMLLKVNQIGTVSESLDAWALCRKSGWGVFVSHRSGETEDSFIADLVVGIGAGHIKSGAPCRSERLSKYNQLLRIEEEVKGLPYAGKLFRTPWKL</sequence>
<dbReference type="SMART" id="SM01193">
    <property type="entry name" value="Enolase_N"/>
    <property type="match status" value="1"/>
</dbReference>
<dbReference type="SFLD" id="SFLDF00002">
    <property type="entry name" value="enolase"/>
    <property type="match status" value="1"/>
</dbReference>
<dbReference type="GO" id="GO:0006096">
    <property type="term" value="P:glycolytic process"/>
    <property type="evidence" value="ECO:0007669"/>
    <property type="project" value="UniProtKB-KW"/>
</dbReference>
<dbReference type="PIRSF" id="PIRSF001400">
    <property type="entry name" value="Enolase"/>
    <property type="match status" value="1"/>
</dbReference>
<dbReference type="EC" id="4.2.1.11" evidence="3"/>
<dbReference type="InterPro" id="IPR020810">
    <property type="entry name" value="Enolase_C"/>
</dbReference>
<protein>
    <recommendedName>
        <fullName evidence="3">phosphopyruvate hydratase</fullName>
        <ecNumber evidence="3">4.2.1.11</ecNumber>
    </recommendedName>
</protein>
<dbReference type="PROSITE" id="PS00164">
    <property type="entry name" value="ENOLASE"/>
    <property type="match status" value="1"/>
</dbReference>
<feature type="binding site" evidence="8">
    <location>
        <begin position="388"/>
        <end position="391"/>
    </location>
    <ligand>
        <name>substrate</name>
    </ligand>
</feature>
<keyword evidence="4 9" id="KW-0460">Magnesium</keyword>
<evidence type="ECO:0000256" key="8">
    <source>
        <dbReference type="PIRSR" id="PIRSR001400-2"/>
    </source>
</evidence>
<feature type="binding site" evidence="8">
    <location>
        <position position="309"/>
    </location>
    <ligand>
        <name>substrate</name>
    </ligand>
</feature>
<dbReference type="InterPro" id="IPR020809">
    <property type="entry name" value="Enolase_CS"/>
</dbReference>
<name>A0AAX4PGY1_9CHLO</name>
<feature type="binding site" evidence="8">
    <location>
        <position position="183"/>
    </location>
    <ligand>
        <name>substrate</name>
    </ligand>
</feature>
<feature type="active site" description="Proton donor" evidence="7">
    <location>
        <position position="226"/>
    </location>
</feature>